<dbReference type="InterPro" id="IPR036909">
    <property type="entry name" value="Cyt_c-like_dom_sf"/>
</dbReference>
<keyword evidence="2 4" id="KW-0479">Metal-binding</keyword>
<dbReference type="PANTHER" id="PTHR19328:SF13">
    <property type="entry name" value="HIPL1 PROTEIN"/>
    <property type="match status" value="1"/>
</dbReference>
<dbReference type="OrthoDB" id="9770043at2"/>
<dbReference type="PANTHER" id="PTHR19328">
    <property type="entry name" value="HEDGEHOG-INTERACTING PROTEIN"/>
    <property type="match status" value="1"/>
</dbReference>
<dbReference type="PROSITE" id="PS51007">
    <property type="entry name" value="CYTC"/>
    <property type="match status" value="1"/>
</dbReference>
<gene>
    <name evidence="6" type="ORF">DZC72_01140</name>
</gene>
<keyword evidence="1 4" id="KW-0349">Heme</keyword>
<dbReference type="GO" id="GO:0046872">
    <property type="term" value="F:metal ion binding"/>
    <property type="evidence" value="ECO:0007669"/>
    <property type="project" value="UniProtKB-KW"/>
</dbReference>
<evidence type="ECO:0000259" key="5">
    <source>
        <dbReference type="PROSITE" id="PS51007"/>
    </source>
</evidence>
<evidence type="ECO:0000313" key="6">
    <source>
        <dbReference type="EMBL" id="RRQ49259.1"/>
    </source>
</evidence>
<dbReference type="SUPFAM" id="SSF46626">
    <property type="entry name" value="Cytochrome c"/>
    <property type="match status" value="1"/>
</dbReference>
<evidence type="ECO:0000256" key="4">
    <source>
        <dbReference type="PROSITE-ProRule" id="PRU00433"/>
    </source>
</evidence>
<evidence type="ECO:0000313" key="7">
    <source>
        <dbReference type="Proteomes" id="UP000286990"/>
    </source>
</evidence>
<dbReference type="Gene3D" id="2.120.10.30">
    <property type="entry name" value="TolB, C-terminal domain"/>
    <property type="match status" value="1"/>
</dbReference>
<dbReference type="EMBL" id="QUSX01000001">
    <property type="protein sequence ID" value="RRQ49259.1"/>
    <property type="molecule type" value="Genomic_DNA"/>
</dbReference>
<dbReference type="RefSeq" id="WP_125221092.1">
    <property type="nucleotide sequence ID" value="NZ_QUSX01000001.1"/>
</dbReference>
<evidence type="ECO:0000256" key="3">
    <source>
        <dbReference type="ARBA" id="ARBA00023004"/>
    </source>
</evidence>
<accession>A0A3R8Q3W9</accession>
<reference evidence="7" key="1">
    <citation type="submission" date="2018-12" db="EMBL/GenBank/DDBJ databases">
        <title>Maribacter lutimaris sp. nov., isolated from marine sediment.</title>
        <authorList>
            <person name="Kim K.K."/>
        </authorList>
    </citation>
    <scope>NUCLEOTIDE SEQUENCE [LARGE SCALE GENOMIC DNA]</scope>
    <source>
        <strain evidence="7">PoM-212</strain>
    </source>
</reference>
<dbReference type="InterPro" id="IPR011042">
    <property type="entry name" value="6-blade_b-propeller_TolB-like"/>
</dbReference>
<dbReference type="SUPFAM" id="SSF50952">
    <property type="entry name" value="Soluble quinoprotein glucose dehydrogenase"/>
    <property type="match status" value="1"/>
</dbReference>
<dbReference type="GO" id="GO:0009055">
    <property type="term" value="F:electron transfer activity"/>
    <property type="evidence" value="ECO:0007669"/>
    <property type="project" value="InterPro"/>
</dbReference>
<name>A0A3R8Q3W9_9FLAO</name>
<dbReference type="Pfam" id="PF00034">
    <property type="entry name" value="Cytochrom_C"/>
    <property type="match status" value="1"/>
</dbReference>
<protein>
    <submittedName>
        <fullName evidence="6">Cytochrome C</fullName>
    </submittedName>
</protein>
<dbReference type="Proteomes" id="UP000286990">
    <property type="component" value="Unassembled WGS sequence"/>
</dbReference>
<keyword evidence="7" id="KW-1185">Reference proteome</keyword>
<evidence type="ECO:0000256" key="2">
    <source>
        <dbReference type="ARBA" id="ARBA00022723"/>
    </source>
</evidence>
<feature type="domain" description="Cytochrome c" evidence="5">
    <location>
        <begin position="46"/>
        <end position="137"/>
    </location>
</feature>
<dbReference type="Gene3D" id="1.10.760.10">
    <property type="entry name" value="Cytochrome c-like domain"/>
    <property type="match status" value="1"/>
</dbReference>
<proteinExistence type="predicted"/>
<dbReference type="GO" id="GO:0020037">
    <property type="term" value="F:heme binding"/>
    <property type="evidence" value="ECO:0007669"/>
    <property type="project" value="InterPro"/>
</dbReference>
<comment type="caution">
    <text evidence="6">The sequence shown here is derived from an EMBL/GenBank/DDBJ whole genome shotgun (WGS) entry which is preliminary data.</text>
</comment>
<dbReference type="AlphaFoldDB" id="A0A3R8Q3W9"/>
<sequence>MLFLVPKGQIYILLGLCLALFSCNSSVKKDLHPKAGRVDNYRQDELSVQKGMQLFNMHCASCHDFNADNIGPNLAGVTLKADKAWLTDFIRNPKRKIEAGDERSVQLYEAYSTYMPAFGYFSEDELEALLGFIHKYSEAERKSKKKRPGALSDPITEKINESNLLLVLDEVLQVPASAEHHPKARINKLAALRFSEGERLFIADLNGKLYEAKDSTVKTYLDMVQQLPNFINAPGFGTGLGSFDIHPNFEQNGLLYTTHTEPAHMRDADFALPDSLKVGLQWVLTEWKAQNPEAQHFSGSKRELLRVDMLGSSHGFQEVSFNPMAKKGDSDYGLLYLCIGDGGAIYADKPQFVGRKDKIWGSVIRIDPLGNNSVNGRYGIPYDNPFVGNSEDIPEIWAYGFRNPHRISWDALDQRRMYVSNIGRHSVEEVNLVEKGGNYGWPNREGTFVFDADANTEVVYPLPKDDNGFAYPIIQYDHDEGNAVSGGYTYHGTLKKLQGKYLFGDIPRGTLFMADVTNVHQGQQAPIQKIGFVLNGEATSFDTLLGGARVDLRWGMDSAGELYLFTKYDGKVYKVVDCIAKDTLSS</sequence>
<evidence type="ECO:0000256" key="1">
    <source>
        <dbReference type="ARBA" id="ARBA00022617"/>
    </source>
</evidence>
<dbReference type="InterPro" id="IPR012938">
    <property type="entry name" value="Glc/Sorbosone_DH"/>
</dbReference>
<dbReference type="PROSITE" id="PS51257">
    <property type="entry name" value="PROKAR_LIPOPROTEIN"/>
    <property type="match status" value="1"/>
</dbReference>
<dbReference type="InterPro" id="IPR011041">
    <property type="entry name" value="Quinoprot_gluc/sorb_DH_b-prop"/>
</dbReference>
<dbReference type="Pfam" id="PF07995">
    <property type="entry name" value="GSDH"/>
    <property type="match status" value="1"/>
</dbReference>
<organism evidence="6 7">
    <name type="scientific">Maribacter algicola</name>
    <dbReference type="NCBI Taxonomy" id="2498892"/>
    <lineage>
        <taxon>Bacteria</taxon>
        <taxon>Pseudomonadati</taxon>
        <taxon>Bacteroidota</taxon>
        <taxon>Flavobacteriia</taxon>
        <taxon>Flavobacteriales</taxon>
        <taxon>Flavobacteriaceae</taxon>
        <taxon>Maribacter</taxon>
    </lineage>
</organism>
<dbReference type="InterPro" id="IPR009056">
    <property type="entry name" value="Cyt_c-like_dom"/>
</dbReference>
<keyword evidence="3 4" id="KW-0408">Iron</keyword>